<accession>A0A165T182</accession>
<dbReference type="STRING" id="1314782.A0A165T182"/>
<dbReference type="Pfam" id="PF00724">
    <property type="entry name" value="Oxidored_FMN"/>
    <property type="match status" value="1"/>
</dbReference>
<proteinExistence type="predicted"/>
<sequence>MSTPRLFQRITIGDITLSHRMALAPLTRCRASETGVHNSLAVEYYSQRASTPGTLLITESTCISAKGGGGFNNVPGIWTDEQVAAWKKVTDAVHAKGSYIYLQLYASGRQADPALLEKQGLRDAFAGPSPISLERQPLPIPRALSIEEIREFVHAHATAARNAVYGAGFDGVEVHCANGYLLDQFLQDTANKRTDEYGGSIENRARFPLEAIQAVVDAVGAKKTSVRLSPWGTWGDMRMQDPRPTFTYFVERLRDLHSDLAFLHVVEPSVSGASSVDKVPEGDSNDFIRQLWAPRPLISAGCYTRASALEAADKTGDIIAFGRTFLANPDLPLRIIKDIPFTPHNRATFYSKGAEGYTDYPFANISIGTKTH</sequence>
<dbReference type="InterPro" id="IPR045247">
    <property type="entry name" value="Oye-like"/>
</dbReference>
<dbReference type="AlphaFoldDB" id="A0A165T182"/>
<name>A0A165T182_9AGAM</name>
<dbReference type="InterPro" id="IPR013785">
    <property type="entry name" value="Aldolase_TIM"/>
</dbReference>
<dbReference type="GO" id="GO:0010181">
    <property type="term" value="F:FMN binding"/>
    <property type="evidence" value="ECO:0007669"/>
    <property type="project" value="InterPro"/>
</dbReference>
<evidence type="ECO:0000259" key="1">
    <source>
        <dbReference type="Pfam" id="PF00724"/>
    </source>
</evidence>
<reference evidence="2 3" key="1">
    <citation type="journal article" date="2016" name="Mol. Biol. Evol.">
        <title>Comparative Genomics of Early-Diverging Mushroom-Forming Fungi Provides Insights into the Origins of Lignocellulose Decay Capabilities.</title>
        <authorList>
            <person name="Nagy L.G."/>
            <person name="Riley R."/>
            <person name="Tritt A."/>
            <person name="Adam C."/>
            <person name="Daum C."/>
            <person name="Floudas D."/>
            <person name="Sun H."/>
            <person name="Yadav J.S."/>
            <person name="Pangilinan J."/>
            <person name="Larsson K.H."/>
            <person name="Matsuura K."/>
            <person name="Barry K."/>
            <person name="Labutti K."/>
            <person name="Kuo R."/>
            <person name="Ohm R.A."/>
            <person name="Bhattacharya S.S."/>
            <person name="Shirouzu T."/>
            <person name="Yoshinaga Y."/>
            <person name="Martin F.M."/>
            <person name="Grigoriev I.V."/>
            <person name="Hibbett D.S."/>
        </authorList>
    </citation>
    <scope>NUCLEOTIDE SEQUENCE [LARGE SCALE GENOMIC DNA]</scope>
    <source>
        <strain evidence="2 3">HHB14362 ss-1</strain>
    </source>
</reference>
<evidence type="ECO:0000313" key="2">
    <source>
        <dbReference type="EMBL" id="KZT25982.1"/>
    </source>
</evidence>
<dbReference type="InterPro" id="IPR001155">
    <property type="entry name" value="OxRdtase_FMN_N"/>
</dbReference>
<gene>
    <name evidence="2" type="ORF">NEOLEDRAFT_295009</name>
</gene>
<evidence type="ECO:0000313" key="3">
    <source>
        <dbReference type="Proteomes" id="UP000076761"/>
    </source>
</evidence>
<dbReference type="Gene3D" id="3.20.20.70">
    <property type="entry name" value="Aldolase class I"/>
    <property type="match status" value="1"/>
</dbReference>
<feature type="domain" description="NADH:flavin oxidoreductase/NADH oxidase N-terminal" evidence="1">
    <location>
        <begin position="6"/>
        <end position="339"/>
    </location>
</feature>
<dbReference type="InParanoid" id="A0A165T182"/>
<dbReference type="GO" id="GO:0003959">
    <property type="term" value="F:NADPH dehydrogenase activity"/>
    <property type="evidence" value="ECO:0007669"/>
    <property type="project" value="TreeGrafter"/>
</dbReference>
<keyword evidence="3" id="KW-1185">Reference proteome</keyword>
<dbReference type="FunFam" id="3.20.20.70:FF:000138">
    <property type="entry name" value="NADPH dehydrogenase 1"/>
    <property type="match status" value="1"/>
</dbReference>
<dbReference type="PANTHER" id="PTHR22893:SF91">
    <property type="entry name" value="NADPH DEHYDROGENASE 2-RELATED"/>
    <property type="match status" value="1"/>
</dbReference>
<organism evidence="2 3">
    <name type="scientific">Neolentinus lepideus HHB14362 ss-1</name>
    <dbReference type="NCBI Taxonomy" id="1314782"/>
    <lineage>
        <taxon>Eukaryota</taxon>
        <taxon>Fungi</taxon>
        <taxon>Dikarya</taxon>
        <taxon>Basidiomycota</taxon>
        <taxon>Agaricomycotina</taxon>
        <taxon>Agaricomycetes</taxon>
        <taxon>Gloeophyllales</taxon>
        <taxon>Gloeophyllaceae</taxon>
        <taxon>Neolentinus</taxon>
    </lineage>
</organism>
<dbReference type="Proteomes" id="UP000076761">
    <property type="component" value="Unassembled WGS sequence"/>
</dbReference>
<dbReference type="EMBL" id="KV425569">
    <property type="protein sequence ID" value="KZT25982.1"/>
    <property type="molecule type" value="Genomic_DNA"/>
</dbReference>
<dbReference type="FunCoup" id="A0A165T182">
    <property type="interactions" value="247"/>
</dbReference>
<dbReference type="OrthoDB" id="276546at2759"/>
<dbReference type="SUPFAM" id="SSF51395">
    <property type="entry name" value="FMN-linked oxidoreductases"/>
    <property type="match status" value="1"/>
</dbReference>
<dbReference type="CDD" id="cd02933">
    <property type="entry name" value="OYE_like_FMN"/>
    <property type="match status" value="1"/>
</dbReference>
<dbReference type="PANTHER" id="PTHR22893">
    <property type="entry name" value="NADH OXIDOREDUCTASE-RELATED"/>
    <property type="match status" value="1"/>
</dbReference>
<protein>
    <submittedName>
        <fullName evidence="2">NADH:flavin oxidoreductase/NADH oxidase</fullName>
    </submittedName>
</protein>